<feature type="transmembrane region" description="Helical" evidence="1">
    <location>
        <begin position="101"/>
        <end position="127"/>
    </location>
</feature>
<keyword evidence="1" id="KW-0812">Transmembrane</keyword>
<gene>
    <name evidence="2" type="ORF">ERS852425_03043</name>
</gene>
<keyword evidence="1" id="KW-1133">Transmembrane helix</keyword>
<organism evidence="2 3">
    <name type="scientific">Anaerostipes hadrus</name>
    <dbReference type="NCBI Taxonomy" id="649756"/>
    <lineage>
        <taxon>Bacteria</taxon>
        <taxon>Bacillati</taxon>
        <taxon>Bacillota</taxon>
        <taxon>Clostridia</taxon>
        <taxon>Lachnospirales</taxon>
        <taxon>Lachnospiraceae</taxon>
        <taxon>Anaerostipes</taxon>
    </lineage>
</organism>
<keyword evidence="1" id="KW-0472">Membrane</keyword>
<name>A0A173UNS5_ANAHA</name>
<reference evidence="2 3" key="1">
    <citation type="submission" date="2015-09" db="EMBL/GenBank/DDBJ databases">
        <authorList>
            <consortium name="Pathogen Informatics"/>
        </authorList>
    </citation>
    <scope>NUCLEOTIDE SEQUENCE [LARGE SCALE GENOMIC DNA]</scope>
    <source>
        <strain evidence="2 3">2789STDY5608868</strain>
    </source>
</reference>
<accession>A0A173UNS5</accession>
<dbReference type="Gene3D" id="1.20.120.330">
    <property type="entry name" value="Nucleotidyltransferases domain 2"/>
    <property type="match status" value="1"/>
</dbReference>
<evidence type="ECO:0000313" key="2">
    <source>
        <dbReference type="EMBL" id="CUN16474.1"/>
    </source>
</evidence>
<dbReference type="AlphaFoldDB" id="A0A173UNS5"/>
<feature type="transmembrane region" description="Helical" evidence="1">
    <location>
        <begin position="68"/>
        <end position="86"/>
    </location>
</feature>
<dbReference type="EMBL" id="CYXT01000031">
    <property type="protein sequence ID" value="CUN16474.1"/>
    <property type="molecule type" value="Genomic_DNA"/>
</dbReference>
<dbReference type="RefSeq" id="WP_055259773.1">
    <property type="nucleotide sequence ID" value="NZ_CYXT01000031.1"/>
</dbReference>
<evidence type="ECO:0000256" key="1">
    <source>
        <dbReference type="SAM" id="Phobius"/>
    </source>
</evidence>
<dbReference type="Proteomes" id="UP000095598">
    <property type="component" value="Unassembled WGS sequence"/>
</dbReference>
<evidence type="ECO:0000313" key="3">
    <source>
        <dbReference type="Proteomes" id="UP000095598"/>
    </source>
</evidence>
<sequence>MNILPKNDKIEKYLDELADEYKVLLYNALVSRTKPLDDLSVSELLRLDNEIKKPLFEDYQKKQHRRQLFLIAGLIYMFTGVFLYFLQKVIWSDFVYNIKSITSLIAVIITFVGFVITIYSCFFQMFYNKNSRYKIKKEDATKILEYEIIAKWRELDGIVNDISMNLEVKTPRSIIQFLVDNRFIDDEEKDVLRRFLKVRNNIVHSMDNNYTEPELKVMLDDIDKIINKIKKIM</sequence>
<protein>
    <submittedName>
        <fullName evidence="2">Uncharacterized protein</fullName>
    </submittedName>
</protein>
<proteinExistence type="predicted"/>